<dbReference type="Proteomes" id="UP000521943">
    <property type="component" value="Unassembled WGS sequence"/>
</dbReference>
<dbReference type="EMBL" id="JACGCI010000262">
    <property type="protein sequence ID" value="KAF6741357.1"/>
    <property type="molecule type" value="Genomic_DNA"/>
</dbReference>
<sequence>MAAMGACVAAANPVSSLSTPAMINEMHTWDADSDQRLRSSGKSKPICGVSIIEYTREGTLKFATGRVCTANQQLKKKAEQTGQLAYWRQFSAVFDVTAQLVLVVEKQGPRRGPTGD</sequence>
<proteinExistence type="predicted"/>
<comment type="caution">
    <text evidence="1">The sequence shown here is derived from an EMBL/GenBank/DDBJ whole genome shotgun (WGS) entry which is preliminary data.</text>
</comment>
<gene>
    <name evidence="1" type="ORF">DFP72DRAFT_862614</name>
</gene>
<reference evidence="1 2" key="1">
    <citation type="submission" date="2020-07" db="EMBL/GenBank/DDBJ databases">
        <title>Comparative genomics of pyrophilous fungi reveals a link between fire events and developmental genes.</title>
        <authorList>
            <consortium name="DOE Joint Genome Institute"/>
            <person name="Steindorff A.S."/>
            <person name="Carver A."/>
            <person name="Calhoun S."/>
            <person name="Stillman K."/>
            <person name="Liu H."/>
            <person name="Lipzen A."/>
            <person name="Pangilinan J."/>
            <person name="Labutti K."/>
            <person name="Bruns T.D."/>
            <person name="Grigoriev I.V."/>
        </authorList>
    </citation>
    <scope>NUCLEOTIDE SEQUENCE [LARGE SCALE GENOMIC DNA]</scope>
    <source>
        <strain evidence="1 2">CBS 144469</strain>
    </source>
</reference>
<evidence type="ECO:0000313" key="2">
    <source>
        <dbReference type="Proteomes" id="UP000521943"/>
    </source>
</evidence>
<evidence type="ECO:0000313" key="1">
    <source>
        <dbReference type="EMBL" id="KAF6741357.1"/>
    </source>
</evidence>
<keyword evidence="2" id="KW-1185">Reference proteome</keyword>
<accession>A0A8H6H8C4</accession>
<protein>
    <submittedName>
        <fullName evidence="1">Uncharacterized protein</fullName>
    </submittedName>
</protein>
<name>A0A8H6H8C4_9AGAR</name>
<dbReference type="AlphaFoldDB" id="A0A8H6H8C4"/>
<organism evidence="1 2">
    <name type="scientific">Ephemerocybe angulata</name>
    <dbReference type="NCBI Taxonomy" id="980116"/>
    <lineage>
        <taxon>Eukaryota</taxon>
        <taxon>Fungi</taxon>
        <taxon>Dikarya</taxon>
        <taxon>Basidiomycota</taxon>
        <taxon>Agaricomycotina</taxon>
        <taxon>Agaricomycetes</taxon>
        <taxon>Agaricomycetidae</taxon>
        <taxon>Agaricales</taxon>
        <taxon>Agaricineae</taxon>
        <taxon>Psathyrellaceae</taxon>
        <taxon>Ephemerocybe</taxon>
    </lineage>
</organism>